<sequence length="134" mass="15678">MYQLPNPKGTLVMSNELWQLVGLLVSFMGFCFAAGKVLLSQIDRRLNERFTAMEESRDAASKHWDEKFSTVIEQNRREAQGWANLERDFLRFQAELPLQYVRREDYVRNQTVIEAKLDAVALKIENIQLKGNQR</sequence>
<keyword evidence="1" id="KW-1133">Transmembrane helix</keyword>
<accession>A0ABR6XLD5</accession>
<gene>
    <name evidence="2" type="ORF">H8K26_16735</name>
</gene>
<comment type="caution">
    <text evidence="2">The sequence shown here is derived from an EMBL/GenBank/DDBJ whole genome shotgun (WGS) entry which is preliminary data.</text>
</comment>
<dbReference type="Proteomes" id="UP000637632">
    <property type="component" value="Unassembled WGS sequence"/>
</dbReference>
<name>A0ABR6XLD5_9BURK</name>
<keyword evidence="1" id="KW-0812">Transmembrane</keyword>
<dbReference type="EMBL" id="JACOFT010000007">
    <property type="protein sequence ID" value="MBC3813089.1"/>
    <property type="molecule type" value="Genomic_DNA"/>
</dbReference>
<protein>
    <submittedName>
        <fullName evidence="2">Uncharacterized protein</fullName>
    </submittedName>
</protein>
<organism evidence="2 3">
    <name type="scientific">Undibacterium aquatile</name>
    <dbReference type="NCBI Taxonomy" id="1537398"/>
    <lineage>
        <taxon>Bacteria</taxon>
        <taxon>Pseudomonadati</taxon>
        <taxon>Pseudomonadota</taxon>
        <taxon>Betaproteobacteria</taxon>
        <taxon>Burkholderiales</taxon>
        <taxon>Oxalobacteraceae</taxon>
        <taxon>Undibacterium</taxon>
    </lineage>
</organism>
<reference evidence="2 3" key="1">
    <citation type="submission" date="2020-08" db="EMBL/GenBank/DDBJ databases">
        <title>Novel species isolated from subtropical streams in China.</title>
        <authorList>
            <person name="Lu H."/>
        </authorList>
    </citation>
    <scope>NUCLEOTIDE SEQUENCE [LARGE SCALE GENOMIC DNA]</scope>
    <source>
        <strain evidence="2 3">CCTCC AB 2015119</strain>
    </source>
</reference>
<evidence type="ECO:0000256" key="1">
    <source>
        <dbReference type="SAM" id="Phobius"/>
    </source>
</evidence>
<keyword evidence="1" id="KW-0472">Membrane</keyword>
<feature type="transmembrane region" description="Helical" evidence="1">
    <location>
        <begin position="20"/>
        <end position="39"/>
    </location>
</feature>
<evidence type="ECO:0000313" key="3">
    <source>
        <dbReference type="Proteomes" id="UP000637632"/>
    </source>
</evidence>
<proteinExistence type="predicted"/>
<evidence type="ECO:0000313" key="2">
    <source>
        <dbReference type="EMBL" id="MBC3813089.1"/>
    </source>
</evidence>
<keyword evidence="3" id="KW-1185">Reference proteome</keyword>